<evidence type="ECO:0000313" key="1">
    <source>
        <dbReference type="EMBL" id="KFA89429.1"/>
    </source>
</evidence>
<comment type="caution">
    <text evidence="1">The sequence shown here is derived from an EMBL/GenBank/DDBJ whole genome shotgun (WGS) entry which is preliminary data.</text>
</comment>
<accession>A0A084SLU4</accession>
<organism evidence="1 2">
    <name type="scientific">Archangium violaceum Cb vi76</name>
    <dbReference type="NCBI Taxonomy" id="1406225"/>
    <lineage>
        <taxon>Bacteria</taxon>
        <taxon>Pseudomonadati</taxon>
        <taxon>Myxococcota</taxon>
        <taxon>Myxococcia</taxon>
        <taxon>Myxococcales</taxon>
        <taxon>Cystobacterineae</taxon>
        <taxon>Archangiaceae</taxon>
        <taxon>Archangium</taxon>
    </lineage>
</organism>
<reference evidence="1 2" key="1">
    <citation type="submission" date="2014-07" db="EMBL/GenBank/DDBJ databases">
        <title>Draft Genome Sequence of Gephyronic Acid Producer, Cystobacter violaceus Strain Cb vi76.</title>
        <authorList>
            <person name="Stevens D.C."/>
            <person name="Young J."/>
            <person name="Carmichael R."/>
            <person name="Tan J."/>
            <person name="Taylor R.E."/>
        </authorList>
    </citation>
    <scope>NUCLEOTIDE SEQUENCE [LARGE SCALE GENOMIC DNA]</scope>
    <source>
        <strain evidence="1 2">Cb vi76</strain>
    </source>
</reference>
<proteinExistence type="predicted"/>
<dbReference type="Proteomes" id="UP000028547">
    <property type="component" value="Unassembled WGS sequence"/>
</dbReference>
<dbReference type="EMBL" id="JPMI01000240">
    <property type="protein sequence ID" value="KFA89429.1"/>
    <property type="molecule type" value="Genomic_DNA"/>
</dbReference>
<dbReference type="AlphaFoldDB" id="A0A084SLU4"/>
<gene>
    <name evidence="1" type="ORF">Q664_34125</name>
</gene>
<evidence type="ECO:0000313" key="2">
    <source>
        <dbReference type="Proteomes" id="UP000028547"/>
    </source>
</evidence>
<sequence length="102" mass="10727">MPLLSHAAEMHVDPAPRERGVCPPELVFSLTRMGDPLVPHPQAYAVSPEGPAGALGMTLSPFRFRAGGHQLSVLDLDMAYETSGGASSTALQVGVLKVDLSF</sequence>
<name>A0A084SLU4_9BACT</name>
<protein>
    <submittedName>
        <fullName evidence="1">Uncharacterized protein</fullName>
    </submittedName>
</protein>